<dbReference type="PROSITE" id="PS50943">
    <property type="entry name" value="HTH_CROC1"/>
    <property type="match status" value="1"/>
</dbReference>
<evidence type="ECO:0000313" key="3">
    <source>
        <dbReference type="Proteomes" id="UP000824139"/>
    </source>
</evidence>
<comment type="caution">
    <text evidence="2">The sequence shown here is derived from an EMBL/GenBank/DDBJ whole genome shotgun (WGS) entry which is preliminary data.</text>
</comment>
<protein>
    <submittedName>
        <fullName evidence="2">Helix-turn-helix transcriptional regulator</fullName>
    </submittedName>
</protein>
<dbReference type="InterPro" id="IPR001387">
    <property type="entry name" value="Cro/C1-type_HTH"/>
</dbReference>
<evidence type="ECO:0000313" key="2">
    <source>
        <dbReference type="EMBL" id="HIS82076.1"/>
    </source>
</evidence>
<evidence type="ECO:0000259" key="1">
    <source>
        <dbReference type="PROSITE" id="PS50943"/>
    </source>
</evidence>
<dbReference type="GO" id="GO:0003677">
    <property type="term" value="F:DNA binding"/>
    <property type="evidence" value="ECO:0007669"/>
    <property type="project" value="InterPro"/>
</dbReference>
<dbReference type="SUPFAM" id="SSF47413">
    <property type="entry name" value="lambda repressor-like DNA-binding domains"/>
    <property type="match status" value="1"/>
</dbReference>
<feature type="domain" description="HTH cro/C1-type" evidence="1">
    <location>
        <begin position="14"/>
        <end position="68"/>
    </location>
</feature>
<dbReference type="AlphaFoldDB" id="A0A9D1FV63"/>
<dbReference type="SMART" id="SM00530">
    <property type="entry name" value="HTH_XRE"/>
    <property type="match status" value="1"/>
</dbReference>
<dbReference type="Proteomes" id="UP000824139">
    <property type="component" value="Unassembled WGS sequence"/>
</dbReference>
<dbReference type="Gene3D" id="1.10.260.40">
    <property type="entry name" value="lambda repressor-like DNA-binding domains"/>
    <property type="match status" value="1"/>
</dbReference>
<sequence length="72" mass="8238">MDDKTLLKTFGFNLKIERMKRKLSQETVAEALDFSTVYVSNVESGKHNISLVNALKFCNYYGSPVENFLSEK</sequence>
<proteinExistence type="predicted"/>
<dbReference type="InterPro" id="IPR010982">
    <property type="entry name" value="Lambda_DNA-bd_dom_sf"/>
</dbReference>
<dbReference type="Pfam" id="PF01381">
    <property type="entry name" value="HTH_3"/>
    <property type="match status" value="1"/>
</dbReference>
<reference evidence="2" key="2">
    <citation type="journal article" date="2021" name="PeerJ">
        <title>Extensive microbial diversity within the chicken gut microbiome revealed by metagenomics and culture.</title>
        <authorList>
            <person name="Gilroy R."/>
            <person name="Ravi A."/>
            <person name="Getino M."/>
            <person name="Pursley I."/>
            <person name="Horton D.L."/>
            <person name="Alikhan N.F."/>
            <person name="Baker D."/>
            <person name="Gharbi K."/>
            <person name="Hall N."/>
            <person name="Watson M."/>
            <person name="Adriaenssens E.M."/>
            <person name="Foster-Nyarko E."/>
            <person name="Jarju S."/>
            <person name="Secka A."/>
            <person name="Antonio M."/>
            <person name="Oren A."/>
            <person name="Chaudhuri R.R."/>
            <person name="La Ragione R."/>
            <person name="Hildebrand F."/>
            <person name="Pallen M.J."/>
        </authorList>
    </citation>
    <scope>NUCLEOTIDE SEQUENCE</scope>
    <source>
        <strain evidence="2">CHK152-2994</strain>
    </source>
</reference>
<dbReference type="EMBL" id="DVJO01000013">
    <property type="protein sequence ID" value="HIS82076.1"/>
    <property type="molecule type" value="Genomic_DNA"/>
</dbReference>
<organism evidence="2 3">
    <name type="scientific">Candidatus Scatenecus faecavium</name>
    <dbReference type="NCBI Taxonomy" id="2840915"/>
    <lineage>
        <taxon>Bacteria</taxon>
        <taxon>Candidatus Scatenecus</taxon>
    </lineage>
</organism>
<gene>
    <name evidence="2" type="ORF">IAD41_00485</name>
</gene>
<reference evidence="2" key="1">
    <citation type="submission" date="2020-10" db="EMBL/GenBank/DDBJ databases">
        <authorList>
            <person name="Gilroy R."/>
        </authorList>
    </citation>
    <scope>NUCLEOTIDE SEQUENCE</scope>
    <source>
        <strain evidence="2">CHK152-2994</strain>
    </source>
</reference>
<accession>A0A9D1FV63</accession>
<dbReference type="CDD" id="cd00093">
    <property type="entry name" value="HTH_XRE"/>
    <property type="match status" value="1"/>
</dbReference>
<name>A0A9D1FV63_9BACT</name>